<dbReference type="OrthoDB" id="329578at2759"/>
<comment type="subcellular location">
    <subcellularLocation>
        <location evidence="1">Membrane</location>
        <topology evidence="1">Multi-pass membrane protein</topology>
    </subcellularLocation>
</comment>
<feature type="transmembrane region" description="Helical" evidence="5">
    <location>
        <begin position="283"/>
        <end position="305"/>
    </location>
</feature>
<dbReference type="InterPro" id="IPR040955">
    <property type="entry name" value="IMP2_N"/>
</dbReference>
<dbReference type="InterPro" id="IPR051617">
    <property type="entry name" value="UNC-93-like_regulator"/>
</dbReference>
<dbReference type="Pfam" id="PF05978">
    <property type="entry name" value="UNC-93"/>
    <property type="match status" value="1"/>
</dbReference>
<protein>
    <recommendedName>
        <fullName evidence="6">Immune mapped protein 2 N-terminal domain-containing protein</fullName>
    </recommendedName>
</protein>
<comment type="caution">
    <text evidence="7">The sequence shown here is derived from an EMBL/GenBank/DDBJ whole genome shotgun (WGS) entry which is preliminary data.</text>
</comment>
<evidence type="ECO:0000256" key="4">
    <source>
        <dbReference type="ARBA" id="ARBA00023136"/>
    </source>
</evidence>
<keyword evidence="4 5" id="KW-0472">Membrane</keyword>
<evidence type="ECO:0000256" key="2">
    <source>
        <dbReference type="ARBA" id="ARBA00022692"/>
    </source>
</evidence>
<feature type="transmembrane region" description="Helical" evidence="5">
    <location>
        <begin position="347"/>
        <end position="375"/>
    </location>
</feature>
<dbReference type="SUPFAM" id="SSF103473">
    <property type="entry name" value="MFS general substrate transporter"/>
    <property type="match status" value="1"/>
</dbReference>
<dbReference type="AlphaFoldDB" id="A0A1Z5K851"/>
<evidence type="ECO:0000259" key="6">
    <source>
        <dbReference type="Pfam" id="PF18590"/>
    </source>
</evidence>
<evidence type="ECO:0000256" key="5">
    <source>
        <dbReference type="SAM" id="Phobius"/>
    </source>
</evidence>
<dbReference type="InterPro" id="IPR036259">
    <property type="entry name" value="MFS_trans_sf"/>
</dbReference>
<feature type="transmembrane region" description="Helical" evidence="5">
    <location>
        <begin position="45"/>
        <end position="64"/>
    </location>
</feature>
<sequence length="622" mass="69197">MQRRFPRWYRTPRTQTLVLGLVFFQVFTAYTTIQFYASSNYGPELASRIVSTLYVTFTIGCLVAPTWTNQWGAPAAVTFGILGYAVLVMTSLLYFQFPQHAGVVIGGGAVLGFGASLLWTGQGRLLLAYAQNDASLLGLFWSVFQCSAVTGGLLSFLYYGRETIANNAGLYLIFLGFILMGALASHFLLIPPRELYRLPKQEESVDSMEETTSLVVNQSNYRNNEESPEDVSQHSWWYETRETLRMFSSSTMLWLGPLFFYTGFNQPYQQATFGNRMVSKRTIGLELIVFHSMEILGGFVGGKLLKSRTTALYCWALFGIMIISGNALALFVELYPSVAAVDVADGWAVLLPSLAFASWGLADAQINLYILWLLGHWYADSERSRAIGFYKCLQSLGYSLGFWCMPTSRMSALHQWILSSTISNNLYTMMKSTQSQVEDAFAGHQEEKSEKDVGVSPVRNGPVGCYLVYEPSSGGRLMNEYSKGPIPSNAVGFWCTDEPIQEFKFKVAGGRSELIKGIAGGDSNRRKYFTGWCLFLKAAKAKKAKVIQFIPESQGVPVDVYGYHQKLNQPVLLELEEALTDVSDLDAVAVMPRHHEFMRGVKSIALSNFLELGNLAGASTRL</sequence>
<dbReference type="Proteomes" id="UP000198406">
    <property type="component" value="Unassembled WGS sequence"/>
</dbReference>
<keyword evidence="2 5" id="KW-0812">Transmembrane</keyword>
<name>A0A1Z5K851_FISSO</name>
<keyword evidence="8" id="KW-1185">Reference proteome</keyword>
<reference evidence="7 8" key="1">
    <citation type="journal article" date="2015" name="Plant Cell">
        <title>Oil accumulation by the oleaginous diatom Fistulifera solaris as revealed by the genome and transcriptome.</title>
        <authorList>
            <person name="Tanaka T."/>
            <person name="Maeda Y."/>
            <person name="Veluchamy A."/>
            <person name="Tanaka M."/>
            <person name="Abida H."/>
            <person name="Marechal E."/>
            <person name="Bowler C."/>
            <person name="Muto M."/>
            <person name="Sunaga Y."/>
            <person name="Tanaka M."/>
            <person name="Yoshino T."/>
            <person name="Taniguchi T."/>
            <person name="Fukuda Y."/>
            <person name="Nemoto M."/>
            <person name="Matsumoto M."/>
            <person name="Wong P.S."/>
            <person name="Aburatani S."/>
            <person name="Fujibuchi W."/>
        </authorList>
    </citation>
    <scope>NUCLEOTIDE SEQUENCE [LARGE SCALE GENOMIC DNA]</scope>
    <source>
        <strain evidence="7 8">JPCC DA0580</strain>
    </source>
</reference>
<evidence type="ECO:0000313" key="8">
    <source>
        <dbReference type="Proteomes" id="UP000198406"/>
    </source>
</evidence>
<evidence type="ECO:0000256" key="3">
    <source>
        <dbReference type="ARBA" id="ARBA00022989"/>
    </source>
</evidence>
<feature type="transmembrane region" description="Helical" evidence="5">
    <location>
        <begin position="76"/>
        <end position="95"/>
    </location>
</feature>
<feature type="transmembrane region" description="Helical" evidence="5">
    <location>
        <begin position="312"/>
        <end position="335"/>
    </location>
</feature>
<feature type="transmembrane region" description="Helical" evidence="5">
    <location>
        <begin position="244"/>
        <end position="263"/>
    </location>
</feature>
<evidence type="ECO:0000256" key="1">
    <source>
        <dbReference type="ARBA" id="ARBA00004141"/>
    </source>
</evidence>
<feature type="transmembrane region" description="Helical" evidence="5">
    <location>
        <begin position="171"/>
        <end position="190"/>
    </location>
</feature>
<dbReference type="GO" id="GO:0016020">
    <property type="term" value="C:membrane"/>
    <property type="evidence" value="ECO:0007669"/>
    <property type="project" value="UniProtKB-SubCell"/>
</dbReference>
<evidence type="ECO:0000313" key="7">
    <source>
        <dbReference type="EMBL" id="GAX22404.1"/>
    </source>
</evidence>
<gene>
    <name evidence="7" type="ORF">FisN_14Hh017</name>
</gene>
<keyword evidence="3 5" id="KW-1133">Transmembrane helix</keyword>
<dbReference type="InterPro" id="IPR010291">
    <property type="entry name" value="Ion_channel_UNC-93"/>
</dbReference>
<accession>A0A1Z5K851</accession>
<feature type="transmembrane region" description="Helical" evidence="5">
    <location>
        <begin position="139"/>
        <end position="159"/>
    </location>
</feature>
<dbReference type="Gene3D" id="1.20.1250.20">
    <property type="entry name" value="MFS general substrate transporter like domains"/>
    <property type="match status" value="1"/>
</dbReference>
<dbReference type="EMBL" id="BDSP01000184">
    <property type="protein sequence ID" value="GAX22404.1"/>
    <property type="molecule type" value="Genomic_DNA"/>
</dbReference>
<dbReference type="InParanoid" id="A0A1Z5K851"/>
<dbReference type="PANTHER" id="PTHR23294:SF59">
    <property type="entry name" value="UNC93-LIKE PROTEIN C922.05C"/>
    <property type="match status" value="1"/>
</dbReference>
<proteinExistence type="predicted"/>
<dbReference type="PANTHER" id="PTHR23294">
    <property type="entry name" value="ET TRANSLATION PRODUCT-RELATED"/>
    <property type="match status" value="1"/>
</dbReference>
<feature type="transmembrane region" description="Helical" evidence="5">
    <location>
        <begin position="101"/>
        <end position="119"/>
    </location>
</feature>
<feature type="domain" description="Immune mapped protein 2 N-terminal" evidence="6">
    <location>
        <begin position="463"/>
        <end position="548"/>
    </location>
</feature>
<organism evidence="7 8">
    <name type="scientific">Fistulifera solaris</name>
    <name type="common">Oleaginous diatom</name>
    <dbReference type="NCBI Taxonomy" id="1519565"/>
    <lineage>
        <taxon>Eukaryota</taxon>
        <taxon>Sar</taxon>
        <taxon>Stramenopiles</taxon>
        <taxon>Ochrophyta</taxon>
        <taxon>Bacillariophyta</taxon>
        <taxon>Bacillariophyceae</taxon>
        <taxon>Bacillariophycidae</taxon>
        <taxon>Naviculales</taxon>
        <taxon>Naviculaceae</taxon>
        <taxon>Fistulifera</taxon>
    </lineage>
</organism>
<dbReference type="Pfam" id="PF18590">
    <property type="entry name" value="IMP2_N"/>
    <property type="match status" value="1"/>
</dbReference>